<accession>A0ABD5PXT6</accession>
<dbReference type="RefSeq" id="WP_254267362.1">
    <property type="nucleotide sequence ID" value="NZ_CP100400.1"/>
</dbReference>
<comment type="caution">
    <text evidence="2">The sequence shown here is derived from an EMBL/GenBank/DDBJ whole genome shotgun (WGS) entry which is preliminary data.</text>
</comment>
<keyword evidence="3" id="KW-1185">Reference proteome</keyword>
<dbReference type="EMBL" id="JBHSHT010000001">
    <property type="protein sequence ID" value="MFC4823148.1"/>
    <property type="molecule type" value="Genomic_DNA"/>
</dbReference>
<reference evidence="2 3" key="1">
    <citation type="journal article" date="2019" name="Int. J. Syst. Evol. Microbiol.">
        <title>The Global Catalogue of Microorganisms (GCM) 10K type strain sequencing project: providing services to taxonomists for standard genome sequencing and annotation.</title>
        <authorList>
            <consortium name="The Broad Institute Genomics Platform"/>
            <consortium name="The Broad Institute Genome Sequencing Center for Infectious Disease"/>
            <person name="Wu L."/>
            <person name="Ma J."/>
        </authorList>
    </citation>
    <scope>NUCLEOTIDE SEQUENCE [LARGE SCALE GENOMIC DNA]</scope>
    <source>
        <strain evidence="2 3">XZYJ18</strain>
    </source>
</reference>
<dbReference type="AlphaFoldDB" id="A0ABD5PXT6"/>
<keyword evidence="1" id="KW-1133">Transmembrane helix</keyword>
<organism evidence="2 3">
    <name type="scientific">Halorussus aquaticus</name>
    <dbReference type="NCBI Taxonomy" id="2953748"/>
    <lineage>
        <taxon>Archaea</taxon>
        <taxon>Methanobacteriati</taxon>
        <taxon>Methanobacteriota</taxon>
        <taxon>Stenosarchaea group</taxon>
        <taxon>Halobacteria</taxon>
        <taxon>Halobacteriales</taxon>
        <taxon>Haladaptataceae</taxon>
        <taxon>Halorussus</taxon>
    </lineage>
</organism>
<keyword evidence="1" id="KW-0812">Transmembrane</keyword>
<evidence type="ECO:0000256" key="1">
    <source>
        <dbReference type="SAM" id="Phobius"/>
    </source>
</evidence>
<proteinExistence type="predicted"/>
<protein>
    <submittedName>
        <fullName evidence="2">Uncharacterized protein</fullName>
    </submittedName>
</protein>
<name>A0ABD5PXT6_9EURY</name>
<gene>
    <name evidence="2" type="ORF">ACFO9K_02610</name>
</gene>
<feature type="transmembrane region" description="Helical" evidence="1">
    <location>
        <begin position="21"/>
        <end position="39"/>
    </location>
</feature>
<dbReference type="Proteomes" id="UP001595945">
    <property type="component" value="Unassembled WGS sequence"/>
</dbReference>
<sequence length="77" mass="8763">MSDDQDLFLQMASEFPVRTGIYTFGLPVFALLQLINGFVHEGSLGYIGLFAVLMVAFSVKLTRYQIAVYRRQKVANW</sequence>
<evidence type="ECO:0000313" key="2">
    <source>
        <dbReference type="EMBL" id="MFC4823148.1"/>
    </source>
</evidence>
<dbReference type="GeneID" id="73045809"/>
<evidence type="ECO:0000313" key="3">
    <source>
        <dbReference type="Proteomes" id="UP001595945"/>
    </source>
</evidence>
<feature type="transmembrane region" description="Helical" evidence="1">
    <location>
        <begin position="45"/>
        <end position="62"/>
    </location>
</feature>
<keyword evidence="1" id="KW-0472">Membrane</keyword>